<comment type="similarity">
    <text evidence="2">Belongs to the WhiB family.</text>
</comment>
<dbReference type="GO" id="GO:0047134">
    <property type="term" value="F:protein-disulfide reductase [NAD(P)H] activity"/>
    <property type="evidence" value="ECO:0007669"/>
    <property type="project" value="TreeGrafter"/>
</dbReference>
<keyword evidence="6" id="KW-0411">Iron-sulfur</keyword>
<keyword evidence="7" id="KW-0805">Transcription regulation</keyword>
<dbReference type="PANTHER" id="PTHR38839">
    <property type="entry name" value="TRANSCRIPTIONAL REGULATOR WHID-RELATED"/>
    <property type="match status" value="1"/>
</dbReference>
<proteinExistence type="inferred from homology"/>
<accession>L7VZ19</accession>
<organism evidence="12">
    <name type="scientific">uncultured bacterium A1Q1_fos_2101</name>
    <dbReference type="NCBI Taxonomy" id="1256561"/>
    <lineage>
        <taxon>Bacteria</taxon>
        <taxon>environmental samples</taxon>
    </lineage>
</organism>
<evidence type="ECO:0000256" key="7">
    <source>
        <dbReference type="ARBA" id="ARBA00023015"/>
    </source>
</evidence>
<dbReference type="EMBL" id="JX649911">
    <property type="protein sequence ID" value="AGC72746.1"/>
    <property type="molecule type" value="Genomic_DNA"/>
</dbReference>
<keyword evidence="9" id="KW-1015">Disulfide bond</keyword>
<dbReference type="GO" id="GO:0045454">
    <property type="term" value="P:cell redox homeostasis"/>
    <property type="evidence" value="ECO:0007669"/>
    <property type="project" value="TreeGrafter"/>
</dbReference>
<evidence type="ECO:0000256" key="10">
    <source>
        <dbReference type="ARBA" id="ARBA00023163"/>
    </source>
</evidence>
<evidence type="ECO:0000256" key="3">
    <source>
        <dbReference type="ARBA" id="ARBA00022485"/>
    </source>
</evidence>
<keyword evidence="10" id="KW-0804">Transcription</keyword>
<evidence type="ECO:0000256" key="4">
    <source>
        <dbReference type="ARBA" id="ARBA00022723"/>
    </source>
</evidence>
<keyword evidence="3" id="KW-0004">4Fe-4S</keyword>
<dbReference type="InterPro" id="IPR034768">
    <property type="entry name" value="4FE4S_WBL"/>
</dbReference>
<dbReference type="Pfam" id="PF02467">
    <property type="entry name" value="Whib"/>
    <property type="match status" value="1"/>
</dbReference>
<dbReference type="PROSITE" id="PS51674">
    <property type="entry name" value="4FE4S_WBL"/>
    <property type="match status" value="1"/>
</dbReference>
<sequence>MTIEGLPVERSEPWMREAACIGINPKVFYPGRGEDAEPAKTICRACPSTAECLNYAIENRELYGVWGGKSENQRRKMRGLVSVQCVDCGEPLRPRSTRCRTCEIAHRRAYKNAWDREHQ</sequence>
<dbReference type="GO" id="GO:0003677">
    <property type="term" value="F:DNA binding"/>
    <property type="evidence" value="ECO:0007669"/>
    <property type="project" value="UniProtKB-KW"/>
</dbReference>
<name>L7VZ19_9BACT</name>
<evidence type="ECO:0000256" key="2">
    <source>
        <dbReference type="ARBA" id="ARBA00006597"/>
    </source>
</evidence>
<dbReference type="AlphaFoldDB" id="L7VZ19"/>
<dbReference type="GO" id="GO:0045892">
    <property type="term" value="P:negative regulation of DNA-templated transcription"/>
    <property type="evidence" value="ECO:0007669"/>
    <property type="project" value="TreeGrafter"/>
</dbReference>
<evidence type="ECO:0000256" key="6">
    <source>
        <dbReference type="ARBA" id="ARBA00023014"/>
    </source>
</evidence>
<dbReference type="GO" id="GO:0046872">
    <property type="term" value="F:metal ion binding"/>
    <property type="evidence" value="ECO:0007669"/>
    <property type="project" value="UniProtKB-KW"/>
</dbReference>
<evidence type="ECO:0000256" key="1">
    <source>
        <dbReference type="ARBA" id="ARBA00001966"/>
    </source>
</evidence>
<keyword evidence="8" id="KW-0238">DNA-binding</keyword>
<evidence type="ECO:0000256" key="9">
    <source>
        <dbReference type="ARBA" id="ARBA00023157"/>
    </source>
</evidence>
<keyword evidence="4" id="KW-0479">Metal-binding</keyword>
<evidence type="ECO:0000256" key="5">
    <source>
        <dbReference type="ARBA" id="ARBA00023004"/>
    </source>
</evidence>
<protein>
    <submittedName>
        <fullName evidence="12">Sporulation regulatory protein WhiB</fullName>
    </submittedName>
</protein>
<evidence type="ECO:0000256" key="8">
    <source>
        <dbReference type="ARBA" id="ARBA00023125"/>
    </source>
</evidence>
<keyword evidence="5" id="KW-0408">Iron</keyword>
<comment type="cofactor">
    <cofactor evidence="1">
        <name>[4Fe-4S] cluster</name>
        <dbReference type="ChEBI" id="CHEBI:49883"/>
    </cofactor>
</comment>
<dbReference type="GO" id="GO:0051539">
    <property type="term" value="F:4 iron, 4 sulfur cluster binding"/>
    <property type="evidence" value="ECO:0007669"/>
    <property type="project" value="UniProtKB-KW"/>
</dbReference>
<feature type="domain" description="4Fe-4S Wbl-type" evidence="11">
    <location>
        <begin position="19"/>
        <end position="76"/>
    </location>
</feature>
<evidence type="ECO:0000259" key="11">
    <source>
        <dbReference type="PROSITE" id="PS51674"/>
    </source>
</evidence>
<dbReference type="HAMAP" id="MF_01479">
    <property type="entry name" value="WhiB"/>
    <property type="match status" value="1"/>
</dbReference>
<reference evidence="12" key="1">
    <citation type="submission" date="2012-09" db="EMBL/GenBank/DDBJ databases">
        <title>Metagenomic Characterization of a Microbial Community in Wastewater Detects High Levels of Antibiotic Resistance.</title>
        <authorList>
            <person name="Abrams M."/>
            <person name="Caldwell A."/>
            <person name="Vandaei E."/>
            <person name="Lee W."/>
            <person name="Perrott J."/>
            <person name="Khan S.Y."/>
            <person name="Ta J."/>
            <person name="Romero D."/>
            <person name="Nguyen V."/>
            <person name="Pourmand N."/>
            <person name="Ouverney C.C."/>
        </authorList>
    </citation>
    <scope>NUCLEOTIDE SEQUENCE</scope>
</reference>
<dbReference type="InterPro" id="IPR003482">
    <property type="entry name" value="Whib"/>
</dbReference>
<evidence type="ECO:0000313" key="12">
    <source>
        <dbReference type="EMBL" id="AGC72746.1"/>
    </source>
</evidence>